<dbReference type="Proteomes" id="UP000095651">
    <property type="component" value="Unassembled WGS sequence"/>
</dbReference>
<reference evidence="2 4" key="1">
    <citation type="submission" date="2015-09" db="EMBL/GenBank/DDBJ databases">
        <authorList>
            <consortium name="Pathogen Informatics"/>
        </authorList>
    </citation>
    <scope>NUCLEOTIDE SEQUENCE [LARGE SCALE GENOMIC DNA]</scope>
    <source>
        <strain evidence="2 4">2789STDY5608850</strain>
    </source>
</reference>
<dbReference type="Pfam" id="PF04854">
    <property type="entry name" value="DUF624"/>
    <property type="match status" value="1"/>
</dbReference>
<dbReference type="EMBL" id="QTJW01000011">
    <property type="protein sequence ID" value="RGD69325.1"/>
    <property type="molecule type" value="Genomic_DNA"/>
</dbReference>
<proteinExistence type="predicted"/>
<keyword evidence="1" id="KW-1133">Transmembrane helix</keyword>
<dbReference type="AlphaFoldDB" id="A0A174MC32"/>
<dbReference type="EMBL" id="CYZE01000024">
    <property type="protein sequence ID" value="CUP31269.1"/>
    <property type="molecule type" value="Genomic_DNA"/>
</dbReference>
<feature type="transmembrane region" description="Helical" evidence="1">
    <location>
        <begin position="81"/>
        <end position="104"/>
    </location>
</feature>
<dbReference type="RefSeq" id="WP_002605242.1">
    <property type="nucleotide sequence ID" value="NZ_CABIXC010000024.1"/>
</dbReference>
<sequence length="209" mass="24574">MRWNINRFFNPENRFWAFMERVTDICVLSFFWFLFSIPVVTAGAATTALFQYTLRLTADEEGYVWKTFREGFKKNFGQATILWIGAVLVGAFLVFDLWCCQFLAPLGAVRFFAFFLLIGAIFVYLLTIIYLFPLLAFFHVDTRKVIRDSFVMSVGNLHVSVTILVIYGITAVVTYFFPMLFMFWFALGSYVASFFYRFIFYKYIKDDEE</sequence>
<feature type="transmembrane region" description="Helical" evidence="1">
    <location>
        <begin position="30"/>
        <end position="50"/>
    </location>
</feature>
<evidence type="ECO:0000313" key="5">
    <source>
        <dbReference type="Proteomes" id="UP000261023"/>
    </source>
</evidence>
<dbReference type="Proteomes" id="UP000261023">
    <property type="component" value="Unassembled WGS sequence"/>
</dbReference>
<accession>A0A174MC32</accession>
<dbReference type="OrthoDB" id="9814991at2"/>
<feature type="transmembrane region" description="Helical" evidence="1">
    <location>
        <begin position="150"/>
        <end position="169"/>
    </location>
</feature>
<keyword evidence="1" id="KW-0812">Transmembrane</keyword>
<evidence type="ECO:0000256" key="1">
    <source>
        <dbReference type="SAM" id="Phobius"/>
    </source>
</evidence>
<feature type="transmembrane region" description="Helical" evidence="1">
    <location>
        <begin position="110"/>
        <end position="138"/>
    </location>
</feature>
<dbReference type="InterPro" id="IPR006938">
    <property type="entry name" value="DUF624"/>
</dbReference>
<keyword evidence="1" id="KW-0472">Membrane</keyword>
<evidence type="ECO:0000313" key="4">
    <source>
        <dbReference type="Proteomes" id="UP000095651"/>
    </source>
</evidence>
<evidence type="ECO:0000313" key="2">
    <source>
        <dbReference type="EMBL" id="CUP31269.1"/>
    </source>
</evidence>
<feature type="transmembrane region" description="Helical" evidence="1">
    <location>
        <begin position="175"/>
        <end position="196"/>
    </location>
</feature>
<evidence type="ECO:0000313" key="3">
    <source>
        <dbReference type="EMBL" id="RGD69325.1"/>
    </source>
</evidence>
<reference evidence="3 5" key="2">
    <citation type="submission" date="2018-08" db="EMBL/GenBank/DDBJ databases">
        <title>A genome reference for cultivated species of the human gut microbiota.</title>
        <authorList>
            <person name="Zou Y."/>
            <person name="Xue W."/>
            <person name="Luo G."/>
        </authorList>
    </citation>
    <scope>NUCLEOTIDE SEQUENCE [LARGE SCALE GENOMIC DNA]</scope>
    <source>
        <strain evidence="3 5">AF19-13AC</strain>
    </source>
</reference>
<organism evidence="2 4">
    <name type="scientific">Hungatella hathewayi</name>
    <dbReference type="NCBI Taxonomy" id="154046"/>
    <lineage>
        <taxon>Bacteria</taxon>
        <taxon>Bacillati</taxon>
        <taxon>Bacillota</taxon>
        <taxon>Clostridia</taxon>
        <taxon>Lachnospirales</taxon>
        <taxon>Lachnospiraceae</taxon>
        <taxon>Hungatella</taxon>
    </lineage>
</organism>
<gene>
    <name evidence="3" type="ORF">DWX31_17165</name>
    <name evidence="2" type="ORF">ERS852407_05574</name>
</gene>
<name>A0A174MC32_9FIRM</name>
<protein>
    <submittedName>
        <fullName evidence="3">DUF624 domain-containing protein</fullName>
    </submittedName>
    <submittedName>
        <fullName evidence="2">Putative integral membrane protein</fullName>
    </submittedName>
</protein>